<dbReference type="AlphaFoldDB" id="A0A561E493"/>
<dbReference type="InterPro" id="IPR024072">
    <property type="entry name" value="DHFR-like_dom_sf"/>
</dbReference>
<evidence type="ECO:0000313" key="3">
    <source>
        <dbReference type="Proteomes" id="UP000318297"/>
    </source>
</evidence>
<dbReference type="GO" id="GO:0009231">
    <property type="term" value="P:riboflavin biosynthetic process"/>
    <property type="evidence" value="ECO:0007669"/>
    <property type="project" value="InterPro"/>
</dbReference>
<reference evidence="2 3" key="1">
    <citation type="submission" date="2019-06" db="EMBL/GenBank/DDBJ databases">
        <title>Sequencing the genomes of 1000 actinobacteria strains.</title>
        <authorList>
            <person name="Klenk H.-P."/>
        </authorList>
    </citation>
    <scope>NUCLEOTIDE SEQUENCE [LARGE SCALE GENOMIC DNA]</scope>
    <source>
        <strain evidence="2 3">DSM 19560</strain>
    </source>
</reference>
<dbReference type="RefSeq" id="WP_145229395.1">
    <property type="nucleotide sequence ID" value="NZ_VIVQ01000002.1"/>
</dbReference>
<dbReference type="Gene3D" id="3.40.430.10">
    <property type="entry name" value="Dihydrofolate Reductase, subunit A"/>
    <property type="match status" value="1"/>
</dbReference>
<comment type="caution">
    <text evidence="2">The sequence shown here is derived from an EMBL/GenBank/DDBJ whole genome shotgun (WGS) entry which is preliminary data.</text>
</comment>
<dbReference type="InterPro" id="IPR002734">
    <property type="entry name" value="RibDG_C"/>
</dbReference>
<organism evidence="2 3">
    <name type="scientific">Rudaeicoccus suwonensis</name>
    <dbReference type="NCBI Taxonomy" id="657409"/>
    <lineage>
        <taxon>Bacteria</taxon>
        <taxon>Bacillati</taxon>
        <taxon>Actinomycetota</taxon>
        <taxon>Actinomycetes</taxon>
        <taxon>Micrococcales</taxon>
        <taxon>Dermacoccaceae</taxon>
        <taxon>Rudaeicoccus</taxon>
    </lineage>
</organism>
<dbReference type="OrthoDB" id="195113at2"/>
<name>A0A561E493_9MICO</name>
<sequence length="182" mass="19806">MRKVVAHLFSSIDGVVESPNLFQFDSFGAEEGTAMGEAMAAVTDAIMGRVIYTEWADYWPDHNEDFGLLINPMRKHVATRTLTGPLAWQNSTVIDGDLLDYVASLKHEDGGDITVCGISVIRELLVAGLLDALTLTIHPASGGTGKRLFDGIEQPVRLELIDSQITTVGNAMLTYRKRDADA</sequence>
<dbReference type="GO" id="GO:0008703">
    <property type="term" value="F:5-amino-6-(5-phosphoribosylamino)uracil reductase activity"/>
    <property type="evidence" value="ECO:0007669"/>
    <property type="project" value="InterPro"/>
</dbReference>
<dbReference type="PANTHER" id="PTHR38011">
    <property type="entry name" value="DIHYDROFOLATE REDUCTASE FAMILY PROTEIN (AFU_ORTHOLOGUE AFUA_8G06820)"/>
    <property type="match status" value="1"/>
</dbReference>
<proteinExistence type="predicted"/>
<dbReference type="InterPro" id="IPR050765">
    <property type="entry name" value="Riboflavin_Biosynth_HTPR"/>
</dbReference>
<feature type="domain" description="Bacterial bifunctional deaminase-reductase C-terminal" evidence="1">
    <location>
        <begin position="2"/>
        <end position="172"/>
    </location>
</feature>
<evidence type="ECO:0000313" key="2">
    <source>
        <dbReference type="EMBL" id="TWE10437.1"/>
    </source>
</evidence>
<dbReference type="Proteomes" id="UP000318297">
    <property type="component" value="Unassembled WGS sequence"/>
</dbReference>
<dbReference type="SUPFAM" id="SSF53597">
    <property type="entry name" value="Dihydrofolate reductase-like"/>
    <property type="match status" value="1"/>
</dbReference>
<dbReference type="Pfam" id="PF01872">
    <property type="entry name" value="RibD_C"/>
    <property type="match status" value="1"/>
</dbReference>
<gene>
    <name evidence="2" type="ORF">BKA23_2798</name>
</gene>
<keyword evidence="3" id="KW-1185">Reference proteome</keyword>
<accession>A0A561E493</accession>
<dbReference type="PANTHER" id="PTHR38011:SF2">
    <property type="entry name" value="BIFUNCTIONAL DEAMINASE-REDUCTASE DOMAIN PROTEIN"/>
    <property type="match status" value="1"/>
</dbReference>
<dbReference type="EMBL" id="VIVQ01000002">
    <property type="protein sequence ID" value="TWE10437.1"/>
    <property type="molecule type" value="Genomic_DNA"/>
</dbReference>
<protein>
    <submittedName>
        <fullName evidence="2">RibD domain-containing protein</fullName>
    </submittedName>
</protein>
<evidence type="ECO:0000259" key="1">
    <source>
        <dbReference type="Pfam" id="PF01872"/>
    </source>
</evidence>